<dbReference type="GO" id="GO:0005524">
    <property type="term" value="F:ATP binding"/>
    <property type="evidence" value="ECO:0007669"/>
    <property type="project" value="UniProtKB-KW"/>
</dbReference>
<proteinExistence type="predicted"/>
<evidence type="ECO:0000313" key="4">
    <source>
        <dbReference type="EMBL" id="KAJ7213429.1"/>
    </source>
</evidence>
<dbReference type="PANTHER" id="PTHR24346:SF30">
    <property type="entry name" value="MATERNAL EMBRYONIC LEUCINE ZIPPER KINASE"/>
    <property type="match status" value="1"/>
</dbReference>
<dbReference type="SUPFAM" id="SSF56112">
    <property type="entry name" value="Protein kinase-like (PK-like)"/>
    <property type="match status" value="1"/>
</dbReference>
<dbReference type="GO" id="GO:0004674">
    <property type="term" value="F:protein serine/threonine kinase activity"/>
    <property type="evidence" value="ECO:0007669"/>
    <property type="project" value="TreeGrafter"/>
</dbReference>
<gene>
    <name evidence="4" type="ORF">GGX14DRAFT_618645</name>
</gene>
<dbReference type="EMBL" id="JARJCW010000021">
    <property type="protein sequence ID" value="KAJ7213429.1"/>
    <property type="molecule type" value="Genomic_DNA"/>
</dbReference>
<organism evidence="4 5">
    <name type="scientific">Mycena pura</name>
    <dbReference type="NCBI Taxonomy" id="153505"/>
    <lineage>
        <taxon>Eukaryota</taxon>
        <taxon>Fungi</taxon>
        <taxon>Dikarya</taxon>
        <taxon>Basidiomycota</taxon>
        <taxon>Agaricomycotina</taxon>
        <taxon>Agaricomycetes</taxon>
        <taxon>Agaricomycetidae</taxon>
        <taxon>Agaricales</taxon>
        <taxon>Marasmiineae</taxon>
        <taxon>Mycenaceae</taxon>
        <taxon>Mycena</taxon>
    </lineage>
</organism>
<protein>
    <submittedName>
        <fullName evidence="4">Kinase-like domain-containing protein</fullName>
    </submittedName>
</protein>
<evidence type="ECO:0000313" key="5">
    <source>
        <dbReference type="Proteomes" id="UP001219525"/>
    </source>
</evidence>
<dbReference type="AlphaFoldDB" id="A0AAD6VHR9"/>
<dbReference type="InterPro" id="IPR011009">
    <property type="entry name" value="Kinase-like_dom_sf"/>
</dbReference>
<keyword evidence="5" id="KW-1185">Reference proteome</keyword>
<evidence type="ECO:0000256" key="2">
    <source>
        <dbReference type="ARBA" id="ARBA00022840"/>
    </source>
</evidence>
<dbReference type="PANTHER" id="PTHR24346">
    <property type="entry name" value="MAP/MICROTUBULE AFFINITY-REGULATING KINASE"/>
    <property type="match status" value="1"/>
</dbReference>
<dbReference type="GO" id="GO:0035556">
    <property type="term" value="P:intracellular signal transduction"/>
    <property type="evidence" value="ECO:0007669"/>
    <property type="project" value="TreeGrafter"/>
</dbReference>
<name>A0AAD6VHR9_9AGAR</name>
<evidence type="ECO:0000259" key="3">
    <source>
        <dbReference type="PROSITE" id="PS50011"/>
    </source>
</evidence>
<keyword evidence="2" id="KW-0067">ATP-binding</keyword>
<feature type="domain" description="Protein kinase" evidence="3">
    <location>
        <begin position="34"/>
        <end position="368"/>
    </location>
</feature>
<dbReference type="GO" id="GO:0005737">
    <property type="term" value="C:cytoplasm"/>
    <property type="evidence" value="ECO:0007669"/>
    <property type="project" value="TreeGrafter"/>
</dbReference>
<reference evidence="4" key="1">
    <citation type="submission" date="2023-03" db="EMBL/GenBank/DDBJ databases">
        <title>Massive genome expansion in bonnet fungi (Mycena s.s.) driven by repeated elements and novel gene families across ecological guilds.</title>
        <authorList>
            <consortium name="Lawrence Berkeley National Laboratory"/>
            <person name="Harder C.B."/>
            <person name="Miyauchi S."/>
            <person name="Viragh M."/>
            <person name="Kuo A."/>
            <person name="Thoen E."/>
            <person name="Andreopoulos B."/>
            <person name="Lu D."/>
            <person name="Skrede I."/>
            <person name="Drula E."/>
            <person name="Henrissat B."/>
            <person name="Morin E."/>
            <person name="Kohler A."/>
            <person name="Barry K."/>
            <person name="LaButti K."/>
            <person name="Morin E."/>
            <person name="Salamov A."/>
            <person name="Lipzen A."/>
            <person name="Mereny Z."/>
            <person name="Hegedus B."/>
            <person name="Baldrian P."/>
            <person name="Stursova M."/>
            <person name="Weitz H."/>
            <person name="Taylor A."/>
            <person name="Grigoriev I.V."/>
            <person name="Nagy L.G."/>
            <person name="Martin F."/>
            <person name="Kauserud H."/>
        </authorList>
    </citation>
    <scope>NUCLEOTIDE SEQUENCE</scope>
    <source>
        <strain evidence="4">9144</strain>
    </source>
</reference>
<evidence type="ECO:0000256" key="1">
    <source>
        <dbReference type="ARBA" id="ARBA00022741"/>
    </source>
</evidence>
<accession>A0AAD6VHR9</accession>
<keyword evidence="1" id="KW-0547">Nucleotide-binding</keyword>
<dbReference type="Proteomes" id="UP001219525">
    <property type="component" value="Unassembled WGS sequence"/>
</dbReference>
<keyword evidence="4" id="KW-0418">Kinase</keyword>
<dbReference type="InterPro" id="IPR000719">
    <property type="entry name" value="Prot_kinase_dom"/>
</dbReference>
<keyword evidence="4" id="KW-0808">Transferase</keyword>
<dbReference type="PROSITE" id="PS50011">
    <property type="entry name" value="PROTEIN_KINASE_DOM"/>
    <property type="match status" value="1"/>
</dbReference>
<comment type="caution">
    <text evidence="4">The sequence shown here is derived from an EMBL/GenBank/DDBJ whole genome shotgun (WGS) entry which is preliminary data.</text>
</comment>
<dbReference type="Gene3D" id="1.10.510.10">
    <property type="entry name" value="Transferase(Phosphotransferase) domain 1"/>
    <property type="match status" value="1"/>
</dbReference>
<dbReference type="SMART" id="SM00220">
    <property type="entry name" value="S_TKc"/>
    <property type="match status" value="1"/>
</dbReference>
<sequence length="368" mass="42889">MPLLPGDDPLARLNVGEEYWRNLHEWLKTRDSGYDLRPRFRPGWVPSWHKDPRKLSMLCEDAWRPFNSTVIDAVRLSDKAKVELKRIDTTVHPNEVEIATYFTYLGRTRKNHSVPILEVLHPPDDPNTTILVMPLLRRYDSPRFDTIGEAVDFFRQIFEGLQFMHNRNVAHRDCNSNNIMMDGQRLYPRGFHPDITHQDLMPDRYAKAGHRTRTRVPVKYYFIDFGISRRYSANERSGNLMEPIINGGDKSPPEHLQPGRVAADPFPTDIYYLGNLIRTDFLHVRGGFDFMEPLVKEMVRDDPTKRPTIDEVVDRFEVIRKNLTSGKLRSRVVGKNEFPYLPHRVVAHGFCRLRSILLRIPALPEAPE</sequence>
<dbReference type="Pfam" id="PF00069">
    <property type="entry name" value="Pkinase"/>
    <property type="match status" value="1"/>
</dbReference>